<evidence type="ECO:0000313" key="2">
    <source>
        <dbReference type="EMBL" id="GAA2141740.1"/>
    </source>
</evidence>
<comment type="caution">
    <text evidence="2">The sequence shown here is derived from an EMBL/GenBank/DDBJ whole genome shotgun (WGS) entry which is preliminary data.</text>
</comment>
<evidence type="ECO:0000256" key="1">
    <source>
        <dbReference type="SAM" id="MobiDB-lite"/>
    </source>
</evidence>
<feature type="region of interest" description="Disordered" evidence="1">
    <location>
        <begin position="139"/>
        <end position="169"/>
    </location>
</feature>
<proteinExistence type="predicted"/>
<gene>
    <name evidence="2" type="ORF">GCM10009760_26230</name>
</gene>
<keyword evidence="3" id="KW-1185">Reference proteome</keyword>
<organism evidence="2 3">
    <name type="scientific">Kitasatospora kazusensis</name>
    <dbReference type="NCBI Taxonomy" id="407974"/>
    <lineage>
        <taxon>Bacteria</taxon>
        <taxon>Bacillati</taxon>
        <taxon>Actinomycetota</taxon>
        <taxon>Actinomycetes</taxon>
        <taxon>Kitasatosporales</taxon>
        <taxon>Streptomycetaceae</taxon>
        <taxon>Kitasatospora</taxon>
    </lineage>
</organism>
<dbReference type="Pfam" id="PF05037">
    <property type="entry name" value="DUF669"/>
    <property type="match status" value="1"/>
</dbReference>
<name>A0ABN2ZG92_9ACTN</name>
<evidence type="ECO:0000313" key="3">
    <source>
        <dbReference type="Proteomes" id="UP001422759"/>
    </source>
</evidence>
<sequence>MSEHSFSDLLNAAGAAAGTTDELLPGGEYDAEVIAANYKITDKGKLQIGIKYKVTSGPHAGVGTWANQTLSPESPTALDIFFRAFEALGLERSGWAQFGANLAGAGEAVAEKIKGANCRIKVAVETWQNEQRNRVERVTKAAPTAPAAVPSGLPAPRIAAFPPPPGPPF</sequence>
<evidence type="ECO:0008006" key="4">
    <source>
        <dbReference type="Google" id="ProtNLM"/>
    </source>
</evidence>
<dbReference type="Proteomes" id="UP001422759">
    <property type="component" value="Unassembled WGS sequence"/>
</dbReference>
<dbReference type="InterPro" id="IPR007731">
    <property type="entry name" value="DUF669"/>
</dbReference>
<accession>A0ABN2ZG92</accession>
<dbReference type="EMBL" id="BAAANT010000012">
    <property type="protein sequence ID" value="GAA2141740.1"/>
    <property type="molecule type" value="Genomic_DNA"/>
</dbReference>
<reference evidence="2 3" key="1">
    <citation type="journal article" date="2019" name="Int. J. Syst. Evol. Microbiol.">
        <title>The Global Catalogue of Microorganisms (GCM) 10K type strain sequencing project: providing services to taxonomists for standard genome sequencing and annotation.</title>
        <authorList>
            <consortium name="The Broad Institute Genomics Platform"/>
            <consortium name="The Broad Institute Genome Sequencing Center for Infectious Disease"/>
            <person name="Wu L."/>
            <person name="Ma J."/>
        </authorList>
    </citation>
    <scope>NUCLEOTIDE SEQUENCE [LARGE SCALE GENOMIC DNA]</scope>
    <source>
        <strain evidence="2 3">JCM 14560</strain>
    </source>
</reference>
<dbReference type="RefSeq" id="WP_344464265.1">
    <property type="nucleotide sequence ID" value="NZ_BAAANT010000012.1"/>
</dbReference>
<protein>
    <recommendedName>
        <fullName evidence="4">DUF669 domain-containing protein</fullName>
    </recommendedName>
</protein>
<feature type="compositionally biased region" description="Low complexity" evidence="1">
    <location>
        <begin position="140"/>
        <end position="160"/>
    </location>
</feature>